<name>E6K9I6_9BACT</name>
<evidence type="ECO:0000313" key="1">
    <source>
        <dbReference type="EMBL" id="EFU29788.1"/>
    </source>
</evidence>
<sequence length="45" mass="5233">MLPLLISFTADYLTIFSFIRKEIQPMNYIILALGVVADKDLYILR</sequence>
<proteinExistence type="predicted"/>
<dbReference type="Proteomes" id="UP000003112">
    <property type="component" value="Unassembled WGS sequence"/>
</dbReference>
<protein>
    <submittedName>
        <fullName evidence="1">Uncharacterized protein</fullName>
    </submittedName>
</protein>
<comment type="caution">
    <text evidence="1">The sequence shown here is derived from an EMBL/GenBank/DDBJ whole genome shotgun (WGS) entry which is preliminary data.</text>
</comment>
<dbReference type="AlphaFoldDB" id="E6K9I6"/>
<keyword evidence="2" id="KW-1185">Reference proteome</keyword>
<accession>E6K9I6</accession>
<dbReference type="HOGENOM" id="CLU_3203439_0_0_10"/>
<reference evidence="1 2" key="1">
    <citation type="submission" date="2010-10" db="EMBL/GenBank/DDBJ databases">
        <authorList>
            <person name="Muzny D."/>
            <person name="Qin X."/>
            <person name="Deng J."/>
            <person name="Jiang H."/>
            <person name="Liu Y."/>
            <person name="Qu J."/>
            <person name="Song X.-Z."/>
            <person name="Zhang L."/>
            <person name="Thornton R."/>
            <person name="Coyle M."/>
            <person name="Francisco L."/>
            <person name="Jackson L."/>
            <person name="Javaid M."/>
            <person name="Korchina V."/>
            <person name="Kovar C."/>
            <person name="Mata R."/>
            <person name="Mathew T."/>
            <person name="Ngo R."/>
            <person name="Nguyen L."/>
            <person name="Nguyen N."/>
            <person name="Okwuonu G."/>
            <person name="Ongeri F."/>
            <person name="Pham C."/>
            <person name="Simmons D."/>
            <person name="Wilczek-Boney K."/>
            <person name="Hale W."/>
            <person name="Jakkamsetti A."/>
            <person name="Pham P."/>
            <person name="Ruth R."/>
            <person name="San Lucas F."/>
            <person name="Warren J."/>
            <person name="Zhang J."/>
            <person name="Zhao Z."/>
            <person name="Zhou C."/>
            <person name="Zhu D."/>
            <person name="Lee S."/>
            <person name="Bess C."/>
            <person name="Blankenburg K."/>
            <person name="Forbes L."/>
            <person name="Fu Q."/>
            <person name="Gubbala S."/>
            <person name="Hirani K."/>
            <person name="Jayaseelan J.C."/>
            <person name="Lara F."/>
            <person name="Munidasa M."/>
            <person name="Palculict T."/>
            <person name="Patil S."/>
            <person name="Pu L.-L."/>
            <person name="Saada N."/>
            <person name="Tang L."/>
            <person name="Weissenberger G."/>
            <person name="Zhu Y."/>
            <person name="Hemphill L."/>
            <person name="Shang Y."/>
            <person name="Youmans B."/>
            <person name="Ayvaz T."/>
            <person name="Ross M."/>
            <person name="Santibanez J."/>
            <person name="Aqrawi P."/>
            <person name="Gross S."/>
            <person name="Joshi V."/>
            <person name="Fowler G."/>
            <person name="Nazareth L."/>
            <person name="Reid J."/>
            <person name="Worley K."/>
            <person name="Petrosino J."/>
            <person name="Highlander S."/>
            <person name="Gibbs R."/>
        </authorList>
    </citation>
    <scope>NUCLEOTIDE SEQUENCE [LARGE SCALE GENOMIC DNA]</scope>
    <source>
        <strain evidence="1 2">ATCC 33574</strain>
    </source>
</reference>
<organism evidence="1 2">
    <name type="scientific">Segatella buccae ATCC 33574</name>
    <dbReference type="NCBI Taxonomy" id="873513"/>
    <lineage>
        <taxon>Bacteria</taxon>
        <taxon>Pseudomonadati</taxon>
        <taxon>Bacteroidota</taxon>
        <taxon>Bacteroidia</taxon>
        <taxon>Bacteroidales</taxon>
        <taxon>Prevotellaceae</taxon>
        <taxon>Segatella</taxon>
    </lineage>
</organism>
<evidence type="ECO:0000313" key="2">
    <source>
        <dbReference type="Proteomes" id="UP000003112"/>
    </source>
</evidence>
<gene>
    <name evidence="1" type="ORF">HMPREF6485_2272</name>
</gene>
<dbReference type="EMBL" id="AEPD01000036">
    <property type="protein sequence ID" value="EFU29788.1"/>
    <property type="molecule type" value="Genomic_DNA"/>
</dbReference>